<evidence type="ECO:0000313" key="2">
    <source>
        <dbReference type="EMBL" id="QNE89439.1"/>
    </source>
</evidence>
<feature type="transmembrane region" description="Helical" evidence="1">
    <location>
        <begin position="38"/>
        <end position="56"/>
    </location>
</feature>
<proteinExistence type="predicted"/>
<dbReference type="KEGG" id="cik:H0194_10480"/>
<feature type="transmembrane region" description="Helical" evidence="1">
    <location>
        <begin position="126"/>
        <end position="145"/>
    </location>
</feature>
<evidence type="ECO:0000313" key="3">
    <source>
        <dbReference type="Proteomes" id="UP000515743"/>
    </source>
</evidence>
<feature type="transmembrane region" description="Helical" evidence="1">
    <location>
        <begin position="62"/>
        <end position="80"/>
    </location>
</feature>
<dbReference type="AlphaFoldDB" id="A0A7G7CPC3"/>
<dbReference type="EMBL" id="CP059404">
    <property type="protein sequence ID" value="QNE89439.1"/>
    <property type="molecule type" value="Genomic_DNA"/>
</dbReference>
<sequence>MAAMVEETNNSVGANEARDALAELKAVQQQRPRQSNPLLDMLVCALMGAAIGVIVYPSAWGFVPLAVAIIMIFVVPGYGVRTRTGVRASYRQDPHLGEESVTGSSFWKSLVAFLALYSVMWLPFEGLWWSVIVAFVYGIGFFVFMRYSEKKSPAPFHGA</sequence>
<keyword evidence="1" id="KW-0472">Membrane</keyword>
<dbReference type="RefSeq" id="WP_185175813.1">
    <property type="nucleotide sequence ID" value="NZ_CP059404.1"/>
</dbReference>
<protein>
    <submittedName>
        <fullName evidence="2">Uncharacterized protein</fullName>
    </submittedName>
</protein>
<feature type="transmembrane region" description="Helical" evidence="1">
    <location>
        <begin position="101"/>
        <end position="120"/>
    </location>
</feature>
<dbReference type="Proteomes" id="UP000515743">
    <property type="component" value="Chromosome"/>
</dbReference>
<organism evidence="2 3">
    <name type="scientific">Corynebacterium incognita</name>
    <dbReference type="NCBI Taxonomy" id="2754725"/>
    <lineage>
        <taxon>Bacteria</taxon>
        <taxon>Bacillati</taxon>
        <taxon>Actinomycetota</taxon>
        <taxon>Actinomycetes</taxon>
        <taxon>Mycobacteriales</taxon>
        <taxon>Corynebacteriaceae</taxon>
        <taxon>Corynebacterium</taxon>
    </lineage>
</organism>
<evidence type="ECO:0000256" key="1">
    <source>
        <dbReference type="SAM" id="Phobius"/>
    </source>
</evidence>
<gene>
    <name evidence="2" type="ORF">H0194_10480</name>
</gene>
<keyword evidence="1" id="KW-1133">Transmembrane helix</keyword>
<accession>A0A7G7CPC3</accession>
<reference evidence="2 3" key="1">
    <citation type="submission" date="2020-07" db="EMBL/GenBank/DDBJ databases">
        <title>Complete genome and description of Corynebacterium incognita strain Marseille-Q3630 sp. nov.</title>
        <authorList>
            <person name="Boxberger M."/>
        </authorList>
    </citation>
    <scope>NUCLEOTIDE SEQUENCE [LARGE SCALE GENOMIC DNA]</scope>
    <source>
        <strain evidence="2 3">Marseille-Q3630</strain>
    </source>
</reference>
<name>A0A7G7CPC3_9CORY</name>
<keyword evidence="3" id="KW-1185">Reference proteome</keyword>
<keyword evidence="1" id="KW-0812">Transmembrane</keyword>